<feature type="transmembrane region" description="Helical" evidence="1">
    <location>
        <begin position="6"/>
        <end position="26"/>
    </location>
</feature>
<keyword evidence="2" id="KW-0378">Hydrolase</keyword>
<reference evidence="2 3" key="1">
    <citation type="submission" date="2023-06" db="EMBL/GenBank/DDBJ databases">
        <title>Paenibacillus polygonum sp. nov., an endophytic bacterium, isolated from Polygonum lapathifolium L. in Nanji Wetland National Nature Reserve, South of Poyang Lake, Jiangxi Province, China.</title>
        <authorList>
            <person name="Yu Z."/>
        </authorList>
    </citation>
    <scope>NUCLEOTIDE SEQUENCE [LARGE SCALE GENOMIC DNA]</scope>
    <source>
        <strain evidence="2 3">C31</strain>
    </source>
</reference>
<keyword evidence="3" id="KW-1185">Reference proteome</keyword>
<feature type="transmembrane region" description="Helical" evidence="1">
    <location>
        <begin position="121"/>
        <end position="147"/>
    </location>
</feature>
<feature type="transmembrane region" description="Helical" evidence="1">
    <location>
        <begin position="59"/>
        <end position="77"/>
    </location>
</feature>
<gene>
    <name evidence="2" type="ORF">QPK24_02265</name>
</gene>
<dbReference type="Pfam" id="PF04307">
    <property type="entry name" value="YdjM"/>
    <property type="match status" value="1"/>
</dbReference>
<dbReference type="RefSeq" id="WP_285745803.1">
    <property type="nucleotide sequence ID" value="NZ_CP127162.1"/>
</dbReference>
<sequence>MDEHLYLFFHILSHALLGAAISYILLPVGTWVQRISYIFIGGLSGIAPDLLGGRDSQPWTHSLLFAPIVVLWIALIAKLLLRKVSFWRLWGASTASAIGGHLFLDYMGHDIPLLYPFSDKLWIMEALTLGDPWVWFPLAAGLLLAICLKRKTKLPVIFAVIFVLLYCTYKIIVKSIIYQEVEARYPVGEVSYITVTPNTYFEFDFDPRTWLKFKYRTISSHHYQGGIAGYWGEKLGSIDYHSFYPKKREVVLSRGEYTVIYDNSSDSFYMDVTKEWVEDGYRYIEGTFEDKTYLYKEITPGKWDEVVEQN</sequence>
<keyword evidence="1" id="KW-0812">Transmembrane</keyword>
<dbReference type="PANTHER" id="PTHR40031:SF1">
    <property type="entry name" value="MEMBRANE-BOUND METAL-DEPENDENT HYDROLASE"/>
    <property type="match status" value="1"/>
</dbReference>
<dbReference type="Proteomes" id="UP001236415">
    <property type="component" value="Chromosome"/>
</dbReference>
<evidence type="ECO:0000313" key="2">
    <source>
        <dbReference type="EMBL" id="WIV19594.1"/>
    </source>
</evidence>
<name>A0ABY8X359_9BACL</name>
<evidence type="ECO:0000313" key="3">
    <source>
        <dbReference type="Proteomes" id="UP001236415"/>
    </source>
</evidence>
<dbReference type="GO" id="GO:0016787">
    <property type="term" value="F:hydrolase activity"/>
    <property type="evidence" value="ECO:0007669"/>
    <property type="project" value="UniProtKB-KW"/>
</dbReference>
<proteinExistence type="predicted"/>
<feature type="transmembrane region" description="Helical" evidence="1">
    <location>
        <begin position="154"/>
        <end position="172"/>
    </location>
</feature>
<dbReference type="InterPro" id="IPR007404">
    <property type="entry name" value="YdjM-like"/>
</dbReference>
<organism evidence="2 3">
    <name type="scientific">Paenibacillus polygoni</name>
    <dbReference type="NCBI Taxonomy" id="3050112"/>
    <lineage>
        <taxon>Bacteria</taxon>
        <taxon>Bacillati</taxon>
        <taxon>Bacillota</taxon>
        <taxon>Bacilli</taxon>
        <taxon>Bacillales</taxon>
        <taxon>Paenibacillaceae</taxon>
        <taxon>Paenibacillus</taxon>
    </lineage>
</organism>
<dbReference type="InterPro" id="IPR053170">
    <property type="entry name" value="Transcription_regulator"/>
</dbReference>
<feature type="transmembrane region" description="Helical" evidence="1">
    <location>
        <begin position="89"/>
        <end position="109"/>
    </location>
</feature>
<dbReference type="PANTHER" id="PTHR40031">
    <property type="entry name" value="HYPOTHETICAL MEMBRANE SPANNING PROTEIN"/>
    <property type="match status" value="1"/>
</dbReference>
<accession>A0ABY8X359</accession>
<dbReference type="EMBL" id="CP127162">
    <property type="protein sequence ID" value="WIV19594.1"/>
    <property type="molecule type" value="Genomic_DNA"/>
</dbReference>
<keyword evidence="1" id="KW-1133">Transmembrane helix</keyword>
<protein>
    <submittedName>
        <fullName evidence="2">Metal-dependent hydrolase</fullName>
    </submittedName>
</protein>
<evidence type="ECO:0000256" key="1">
    <source>
        <dbReference type="SAM" id="Phobius"/>
    </source>
</evidence>
<keyword evidence="1" id="KW-0472">Membrane</keyword>